<reference evidence="3 4" key="1">
    <citation type="submission" date="2019-11" db="EMBL/GenBank/DDBJ databases">
        <title>Nocardia sp. nov. CT2-14 isolated from soil.</title>
        <authorList>
            <person name="Kanchanasin P."/>
            <person name="Tanasupawat S."/>
            <person name="Yuki M."/>
            <person name="Kudo T."/>
        </authorList>
    </citation>
    <scope>NUCLEOTIDE SEQUENCE [LARGE SCALE GENOMIC DNA]</scope>
    <source>
        <strain evidence="3 4">CT2-14</strain>
    </source>
</reference>
<dbReference type="SUPFAM" id="SSF56300">
    <property type="entry name" value="Metallo-dependent phosphatases"/>
    <property type="match status" value="1"/>
</dbReference>
<dbReference type="Proteomes" id="UP000432464">
    <property type="component" value="Unassembled WGS sequence"/>
</dbReference>
<dbReference type="Gene3D" id="3.60.21.10">
    <property type="match status" value="1"/>
</dbReference>
<gene>
    <name evidence="3" type="ORF">GLP40_15765</name>
</gene>
<feature type="domain" description="Capsule synthesis protein CapA" evidence="2">
    <location>
        <begin position="15"/>
        <end position="297"/>
    </location>
</feature>
<dbReference type="AlphaFoldDB" id="A0A6I3L0R9"/>
<evidence type="ECO:0000259" key="2">
    <source>
        <dbReference type="SMART" id="SM00854"/>
    </source>
</evidence>
<evidence type="ECO:0000256" key="1">
    <source>
        <dbReference type="ARBA" id="ARBA00005662"/>
    </source>
</evidence>
<keyword evidence="4" id="KW-1185">Reference proteome</keyword>
<dbReference type="InterPro" id="IPR029052">
    <property type="entry name" value="Metallo-depent_PP-like"/>
</dbReference>
<dbReference type="SMART" id="SM00854">
    <property type="entry name" value="PGA_cap"/>
    <property type="match status" value="1"/>
</dbReference>
<protein>
    <recommendedName>
        <fullName evidence="2">Capsule synthesis protein CapA domain-containing protein</fullName>
    </recommendedName>
</protein>
<dbReference type="CDD" id="cd07381">
    <property type="entry name" value="MPP_CapA"/>
    <property type="match status" value="1"/>
</dbReference>
<dbReference type="EMBL" id="WMBB01000007">
    <property type="protein sequence ID" value="MTE14216.1"/>
    <property type="molecule type" value="Genomic_DNA"/>
</dbReference>
<evidence type="ECO:0000313" key="3">
    <source>
        <dbReference type="EMBL" id="MTE14216.1"/>
    </source>
</evidence>
<evidence type="ECO:0000313" key="4">
    <source>
        <dbReference type="Proteomes" id="UP000432464"/>
    </source>
</evidence>
<name>A0A6I3L0R9_9NOCA</name>
<dbReference type="PANTHER" id="PTHR33393">
    <property type="entry name" value="POLYGLUTAMINE SYNTHESIS ACCESSORY PROTEIN RV0574C-RELATED"/>
    <property type="match status" value="1"/>
</dbReference>
<organism evidence="3 4">
    <name type="scientific">Nocardia aurantiaca</name>
    <dbReference type="NCBI Taxonomy" id="2675850"/>
    <lineage>
        <taxon>Bacteria</taxon>
        <taxon>Bacillati</taxon>
        <taxon>Actinomycetota</taxon>
        <taxon>Actinomycetes</taxon>
        <taxon>Mycobacteriales</taxon>
        <taxon>Nocardiaceae</taxon>
        <taxon>Nocardia</taxon>
    </lineage>
</organism>
<comment type="caution">
    <text evidence="3">The sequence shown here is derived from an EMBL/GenBank/DDBJ whole genome shotgun (WGS) entry which is preliminary data.</text>
</comment>
<sequence>MTQTSNPSAQQIPITVLLGGDVMLGRGVDQILPHPGDPLLYEPWVDDARRYVELAEKVNGPIPYPVDFGWLWGEVGPVLDQLAPEIRLINLETSITDDGEFATGKGIHYRMNPANIPALRAFRPDVCALANNHILDFGARGLCDSLAALTAAGIHTAGAGMSAAAARRPVVLEPAAGQRVAIVSVAGTSSGVPVTWAAEDSRPGVWLIGELSDRGVADRVAAQALAHKRTGDTLIVSIHWGPNWGYGVAMSEIQLAHRLIDAGVDIVHGHSSHHLRPIEIYHGKPILYGCGDVIDDYEGIRGHESYRPALRLLYFVSVEPGGQPTGIRMLPLRVRRMRLERAPRADADWLCETLNEISRRFRSHVDRVSDDLLGIGWG</sequence>
<comment type="similarity">
    <text evidence="1">Belongs to the CapA family.</text>
</comment>
<dbReference type="PANTHER" id="PTHR33393:SF11">
    <property type="entry name" value="POLYGLUTAMINE SYNTHESIS ACCESSORY PROTEIN RV0574C-RELATED"/>
    <property type="match status" value="1"/>
</dbReference>
<dbReference type="Pfam" id="PF09587">
    <property type="entry name" value="PGA_cap"/>
    <property type="match status" value="1"/>
</dbReference>
<proteinExistence type="inferred from homology"/>
<dbReference type="RefSeq" id="WP_154788700.1">
    <property type="nucleotide sequence ID" value="NZ_WMBB01000007.1"/>
</dbReference>
<accession>A0A6I3L0R9</accession>
<dbReference type="InterPro" id="IPR052169">
    <property type="entry name" value="CW_Biosynth-Accessory"/>
</dbReference>
<dbReference type="InterPro" id="IPR019079">
    <property type="entry name" value="Capsule_synth_CapA"/>
</dbReference>